<feature type="transmembrane region" description="Helical" evidence="2">
    <location>
        <begin position="7"/>
        <end position="25"/>
    </location>
</feature>
<keyword evidence="2" id="KW-1133">Transmembrane helix</keyword>
<protein>
    <submittedName>
        <fullName evidence="3">Uncharacterized protein</fullName>
    </submittedName>
</protein>
<comment type="caution">
    <text evidence="3">The sequence shown here is derived from an EMBL/GenBank/DDBJ whole genome shotgun (WGS) entry which is preliminary data.</text>
</comment>
<dbReference type="EMBL" id="LXMD01000024">
    <property type="protein sequence ID" value="OCG73475.1"/>
    <property type="molecule type" value="Genomic_DNA"/>
</dbReference>
<reference evidence="3 4" key="1">
    <citation type="submission" date="2016-05" db="EMBL/GenBank/DDBJ databases">
        <authorList>
            <person name="Lavstsen T."/>
            <person name="Jespersen J.S."/>
        </authorList>
    </citation>
    <scope>NUCLEOTIDE SEQUENCE [LARGE SCALE GENOMIC DNA]</scope>
    <source>
        <strain evidence="3 4">YLB-01</strain>
    </source>
</reference>
<evidence type="ECO:0000313" key="4">
    <source>
        <dbReference type="Proteomes" id="UP000093355"/>
    </source>
</evidence>
<feature type="compositionally biased region" description="Pro residues" evidence="1">
    <location>
        <begin position="106"/>
        <end position="115"/>
    </location>
</feature>
<feature type="region of interest" description="Disordered" evidence="1">
    <location>
        <begin position="88"/>
        <end position="204"/>
    </location>
</feature>
<keyword evidence="2" id="KW-0812">Transmembrane</keyword>
<dbReference type="Proteomes" id="UP000093355">
    <property type="component" value="Unassembled WGS sequence"/>
</dbReference>
<proteinExistence type="predicted"/>
<organism evidence="3 4">
    <name type="scientific">Microbacterium sediminis</name>
    <dbReference type="NCBI Taxonomy" id="904291"/>
    <lineage>
        <taxon>Bacteria</taxon>
        <taxon>Bacillati</taxon>
        <taxon>Actinomycetota</taxon>
        <taxon>Actinomycetes</taxon>
        <taxon>Micrococcales</taxon>
        <taxon>Microbacteriaceae</taxon>
        <taxon>Microbacterium</taxon>
    </lineage>
</organism>
<dbReference type="AlphaFoldDB" id="A0A1B9NA52"/>
<sequence length="204" mass="21278">MARKDRNAWTSAGGVAIAIAVVLVIRNVSSVLNTPGWERDVVGVFFDTRFENMPQIIGILLVWGPFLLLPVGIVLLLIGRSRDKTAAAAADQPQHLSPQGWAPQGQPQPYPPQPYAAPQQPYAAPQQPYAAPQPYAPQQPYAGPQPYAPQPAPAYGAPAPAGYPPAPQPAASSSQPVAPPSLAQRLAGQPDQVPPGPGTPTAGA</sequence>
<dbReference type="RefSeq" id="WP_067026462.1">
    <property type="nucleotide sequence ID" value="NZ_CP038256.1"/>
</dbReference>
<keyword evidence="2" id="KW-0472">Membrane</keyword>
<feature type="transmembrane region" description="Helical" evidence="2">
    <location>
        <begin position="56"/>
        <end position="78"/>
    </location>
</feature>
<keyword evidence="4" id="KW-1185">Reference proteome</keyword>
<feature type="compositionally biased region" description="Low complexity" evidence="1">
    <location>
        <begin position="116"/>
        <end position="145"/>
    </location>
</feature>
<evidence type="ECO:0000256" key="2">
    <source>
        <dbReference type="SAM" id="Phobius"/>
    </source>
</evidence>
<gene>
    <name evidence="3" type="ORF">A7J15_07220</name>
</gene>
<name>A0A1B9NA52_9MICO</name>
<evidence type="ECO:0000313" key="3">
    <source>
        <dbReference type="EMBL" id="OCG73475.1"/>
    </source>
</evidence>
<accession>A0A1B9NA52</accession>
<evidence type="ECO:0000256" key="1">
    <source>
        <dbReference type="SAM" id="MobiDB-lite"/>
    </source>
</evidence>
<feature type="compositionally biased region" description="Low complexity" evidence="1">
    <location>
        <begin position="169"/>
        <end position="184"/>
    </location>
</feature>